<keyword evidence="1" id="KW-0812">Transmembrane</keyword>
<dbReference type="InterPro" id="IPR011528">
    <property type="entry name" value="NERD"/>
</dbReference>
<evidence type="ECO:0000313" key="4">
    <source>
        <dbReference type="Proteomes" id="UP000280960"/>
    </source>
</evidence>
<keyword evidence="1" id="KW-1133">Transmembrane helix</keyword>
<name>A0A3G2R1Z9_9FIRM</name>
<dbReference type="EMBL" id="CP033169">
    <property type="protein sequence ID" value="AYO29473.1"/>
    <property type="molecule type" value="Genomic_DNA"/>
</dbReference>
<sequence length="244" mass="28985">MIYYNHGEHTFHEYIQYKRSGYKSISGNSFLKTLFDKGNYGEFLTFSYLERLPEYKRLLTNIYVPKEDGTTTEIDLVMIEETGVYVFESKNYSGWIFGDEKSKYWTQTLQNKQKNHFFNPIWQNKAHIKVLKNIFDVDESVFKSYIVFSERCKLKKINVTSPTVKVINRQDLTRTIKKDISNSPKLLTKNKIDEIYSALERFALAGEDIKRKHIESIKNIKITVCHLLSPFYFFISLFLFWKIL</sequence>
<keyword evidence="4" id="KW-1185">Reference proteome</keyword>
<gene>
    <name evidence="3" type="ORF">D2962_01575</name>
</gene>
<accession>A0A3G2R1Z9</accession>
<feature type="domain" description="NERD" evidence="2">
    <location>
        <begin position="37"/>
        <end position="154"/>
    </location>
</feature>
<dbReference type="Pfam" id="PF08378">
    <property type="entry name" value="NERD"/>
    <property type="match status" value="1"/>
</dbReference>
<evidence type="ECO:0000259" key="2">
    <source>
        <dbReference type="PROSITE" id="PS50965"/>
    </source>
</evidence>
<dbReference type="AlphaFoldDB" id="A0A3G2R1Z9"/>
<feature type="transmembrane region" description="Helical" evidence="1">
    <location>
        <begin position="220"/>
        <end position="241"/>
    </location>
</feature>
<evidence type="ECO:0000256" key="1">
    <source>
        <dbReference type="SAM" id="Phobius"/>
    </source>
</evidence>
<dbReference type="KEGG" id="bacg:D2962_01575"/>
<reference evidence="3 4" key="1">
    <citation type="submission" date="2018-10" db="EMBL/GenBank/DDBJ databases">
        <authorList>
            <person name="Zhang X."/>
        </authorList>
    </citation>
    <scope>NUCLEOTIDE SEQUENCE [LARGE SCALE GENOMIC DNA]</scope>
    <source>
        <strain evidence="3 4">SK-G1</strain>
    </source>
</reference>
<dbReference type="Proteomes" id="UP000280960">
    <property type="component" value="Chromosome"/>
</dbReference>
<proteinExistence type="predicted"/>
<dbReference type="PROSITE" id="PS50965">
    <property type="entry name" value="NERD"/>
    <property type="match status" value="1"/>
</dbReference>
<evidence type="ECO:0000313" key="3">
    <source>
        <dbReference type="EMBL" id="AYO29473.1"/>
    </source>
</evidence>
<keyword evidence="1" id="KW-0472">Membrane</keyword>
<organism evidence="3 4">
    <name type="scientific">Biomaibacter acetigenes</name>
    <dbReference type="NCBI Taxonomy" id="2316383"/>
    <lineage>
        <taxon>Bacteria</taxon>
        <taxon>Bacillati</taxon>
        <taxon>Bacillota</taxon>
        <taxon>Clostridia</taxon>
        <taxon>Thermosediminibacterales</taxon>
        <taxon>Tepidanaerobacteraceae</taxon>
        <taxon>Biomaibacter</taxon>
    </lineage>
</organism>
<protein>
    <submittedName>
        <fullName evidence="3">NERD domain-containing protein</fullName>
    </submittedName>
</protein>